<gene>
    <name evidence="4" type="ORF">V6N12_054893</name>
</gene>
<keyword evidence="5" id="KW-1185">Reference proteome</keyword>
<dbReference type="EMBL" id="JBBPBM010000038">
    <property type="protein sequence ID" value="KAK8527688.1"/>
    <property type="molecule type" value="Genomic_DNA"/>
</dbReference>
<dbReference type="Pfam" id="PF00786">
    <property type="entry name" value="PBD"/>
    <property type="match status" value="1"/>
</dbReference>
<dbReference type="PANTHER" id="PTHR46325:SF40">
    <property type="entry name" value="CRIB DOMAIN-CONTAINING PROTEIN"/>
    <property type="match status" value="1"/>
</dbReference>
<dbReference type="PANTHER" id="PTHR46325">
    <property type="entry name" value="CRIB DOMAIN-CONTAINING PROTEIN RIC8"/>
    <property type="match status" value="1"/>
</dbReference>
<feature type="compositionally biased region" description="Polar residues" evidence="1">
    <location>
        <begin position="126"/>
        <end position="150"/>
    </location>
</feature>
<evidence type="ECO:0000256" key="1">
    <source>
        <dbReference type="SAM" id="MobiDB-lite"/>
    </source>
</evidence>
<feature type="compositionally biased region" description="Polar residues" evidence="1">
    <location>
        <begin position="188"/>
        <end position="198"/>
    </location>
</feature>
<comment type="caution">
    <text evidence="4">The sequence shown here is derived from an EMBL/GenBank/DDBJ whole genome shotgun (WGS) entry which is preliminary data.</text>
</comment>
<dbReference type="Proteomes" id="UP001472677">
    <property type="component" value="Unassembled WGS sequence"/>
</dbReference>
<dbReference type="InterPro" id="IPR000095">
    <property type="entry name" value="CRIB_dom"/>
</dbReference>
<sequence length="241" mass="27012">MAQPLTRSATSALTRHLVSSLACLMVQFIEVIWHCFHYLDNSVFEIIVFELLVSCFMLVRRKLRRRYTMFTVRDTFGFDCEIDEETSNKLEDEKEQEMQIGNPTDVKHVAHIGMDGPDASKPSWMNGFNSAQELSSQDGDLGNQESSPSTEKQKKQRRKVSIQNGHGTAIESPKGSENGEKQRRPRSIRNTDGESPSQDLPDIPKKSRRKKSKGSTGGSEGEYSSSRSKPGSLPDVAELES</sequence>
<keyword evidence="2" id="KW-0472">Membrane</keyword>
<feature type="domain" description="CRIB" evidence="3">
    <location>
        <begin position="100"/>
        <end position="113"/>
    </location>
</feature>
<accession>A0ABR2D1T4</accession>
<organism evidence="4 5">
    <name type="scientific">Hibiscus sabdariffa</name>
    <name type="common">roselle</name>
    <dbReference type="NCBI Taxonomy" id="183260"/>
    <lineage>
        <taxon>Eukaryota</taxon>
        <taxon>Viridiplantae</taxon>
        <taxon>Streptophyta</taxon>
        <taxon>Embryophyta</taxon>
        <taxon>Tracheophyta</taxon>
        <taxon>Spermatophyta</taxon>
        <taxon>Magnoliopsida</taxon>
        <taxon>eudicotyledons</taxon>
        <taxon>Gunneridae</taxon>
        <taxon>Pentapetalae</taxon>
        <taxon>rosids</taxon>
        <taxon>malvids</taxon>
        <taxon>Malvales</taxon>
        <taxon>Malvaceae</taxon>
        <taxon>Malvoideae</taxon>
        <taxon>Hibiscus</taxon>
    </lineage>
</organism>
<dbReference type="SMART" id="SM00285">
    <property type="entry name" value="PBD"/>
    <property type="match status" value="1"/>
</dbReference>
<evidence type="ECO:0000313" key="4">
    <source>
        <dbReference type="EMBL" id="KAK8527688.1"/>
    </source>
</evidence>
<evidence type="ECO:0000256" key="2">
    <source>
        <dbReference type="SAM" id="Phobius"/>
    </source>
</evidence>
<proteinExistence type="predicted"/>
<feature type="region of interest" description="Disordered" evidence="1">
    <location>
        <begin position="87"/>
        <end position="241"/>
    </location>
</feature>
<dbReference type="CDD" id="cd00132">
    <property type="entry name" value="CRIB"/>
    <property type="match status" value="1"/>
</dbReference>
<reference evidence="4 5" key="1">
    <citation type="journal article" date="2024" name="G3 (Bethesda)">
        <title>Genome assembly of Hibiscus sabdariffa L. provides insights into metabolisms of medicinal natural products.</title>
        <authorList>
            <person name="Kim T."/>
        </authorList>
    </citation>
    <scope>NUCLEOTIDE SEQUENCE [LARGE SCALE GENOMIC DNA]</scope>
    <source>
        <strain evidence="4">TK-2024</strain>
        <tissue evidence="4">Old leaves</tissue>
    </source>
</reference>
<protein>
    <recommendedName>
        <fullName evidence="3">CRIB domain-containing protein</fullName>
    </recommendedName>
</protein>
<feature type="transmembrane region" description="Helical" evidence="2">
    <location>
        <begin position="12"/>
        <end position="36"/>
    </location>
</feature>
<name>A0ABR2D1T4_9ROSI</name>
<evidence type="ECO:0000313" key="5">
    <source>
        <dbReference type="Proteomes" id="UP001472677"/>
    </source>
</evidence>
<keyword evidence="2" id="KW-0812">Transmembrane</keyword>
<keyword evidence="2" id="KW-1133">Transmembrane helix</keyword>
<dbReference type="PROSITE" id="PS50108">
    <property type="entry name" value="CRIB"/>
    <property type="match status" value="1"/>
</dbReference>
<evidence type="ECO:0000259" key="3">
    <source>
        <dbReference type="PROSITE" id="PS50108"/>
    </source>
</evidence>
<feature type="transmembrane region" description="Helical" evidence="2">
    <location>
        <begin position="42"/>
        <end position="59"/>
    </location>
</feature>